<evidence type="ECO:0000259" key="8">
    <source>
        <dbReference type="PROSITE" id="PS50110"/>
    </source>
</evidence>
<evidence type="ECO:0000256" key="2">
    <source>
        <dbReference type="ARBA" id="ARBA00023012"/>
    </source>
</evidence>
<dbReference type="GO" id="GO:0005829">
    <property type="term" value="C:cytosol"/>
    <property type="evidence" value="ECO:0007669"/>
    <property type="project" value="TreeGrafter"/>
</dbReference>
<dbReference type="InterPro" id="IPR039420">
    <property type="entry name" value="WalR-like"/>
</dbReference>
<gene>
    <name evidence="9" type="ORF">SAMN05421779_104160</name>
</gene>
<dbReference type="AlphaFoldDB" id="A0A1N7MJF6"/>
<dbReference type="InterPro" id="IPR011006">
    <property type="entry name" value="CheY-like_superfamily"/>
</dbReference>
<dbReference type="SMART" id="SM00448">
    <property type="entry name" value="REC"/>
    <property type="match status" value="1"/>
</dbReference>
<name>A0A1N7MJF6_9PROT</name>
<proteinExistence type="predicted"/>
<evidence type="ECO:0000256" key="7">
    <source>
        <dbReference type="SAM" id="MobiDB-lite"/>
    </source>
</evidence>
<evidence type="ECO:0000256" key="3">
    <source>
        <dbReference type="ARBA" id="ARBA00023015"/>
    </source>
</evidence>
<evidence type="ECO:0000313" key="10">
    <source>
        <dbReference type="Proteomes" id="UP000185678"/>
    </source>
</evidence>
<keyword evidence="10" id="KW-1185">Reference proteome</keyword>
<dbReference type="GO" id="GO:0006355">
    <property type="term" value="P:regulation of DNA-templated transcription"/>
    <property type="evidence" value="ECO:0007669"/>
    <property type="project" value="TreeGrafter"/>
</dbReference>
<feature type="domain" description="Response regulatory" evidence="8">
    <location>
        <begin position="9"/>
        <end position="128"/>
    </location>
</feature>
<keyword evidence="2" id="KW-0902">Two-component regulatory system</keyword>
<dbReference type="GO" id="GO:0000976">
    <property type="term" value="F:transcription cis-regulatory region binding"/>
    <property type="evidence" value="ECO:0007669"/>
    <property type="project" value="TreeGrafter"/>
</dbReference>
<evidence type="ECO:0000256" key="5">
    <source>
        <dbReference type="ARBA" id="ARBA00023163"/>
    </source>
</evidence>
<dbReference type="Gene3D" id="3.40.50.2300">
    <property type="match status" value="1"/>
</dbReference>
<sequence>MMTGKGEVRILVVDDDPNFRRLMRAILSAISTAEIAEAGDGHQALQVMRDFSPTLILVDWHMQPMGGAEFISHIRTHTDSPNPLVPIVVVTGHAESGLATQIRDVGADDFVVKPVSPRTVLGRILRVLQAPRLYVRSGDYMGPDRRRRTQENLPDDRRRPDGLSAKVDG</sequence>
<dbReference type="EMBL" id="FTOA01000004">
    <property type="protein sequence ID" value="SIS86152.1"/>
    <property type="molecule type" value="Genomic_DNA"/>
</dbReference>
<dbReference type="PANTHER" id="PTHR48111">
    <property type="entry name" value="REGULATOR OF RPOS"/>
    <property type="match status" value="1"/>
</dbReference>
<reference evidence="9 10" key="1">
    <citation type="submission" date="2017-01" db="EMBL/GenBank/DDBJ databases">
        <authorList>
            <person name="Mah S.A."/>
            <person name="Swanson W.J."/>
            <person name="Moy G.W."/>
            <person name="Vacquier V.D."/>
        </authorList>
    </citation>
    <scope>NUCLEOTIDE SEQUENCE [LARGE SCALE GENOMIC DNA]</scope>
    <source>
        <strain evidence="9 10">DSM 11589</strain>
    </source>
</reference>
<dbReference type="Pfam" id="PF00072">
    <property type="entry name" value="Response_reg"/>
    <property type="match status" value="1"/>
</dbReference>
<protein>
    <submittedName>
        <fullName evidence="9">Response regulator receiver domain-containing protein</fullName>
    </submittedName>
</protein>
<dbReference type="InterPro" id="IPR001789">
    <property type="entry name" value="Sig_transdc_resp-reg_receiver"/>
</dbReference>
<keyword evidence="3" id="KW-0805">Transcription regulation</keyword>
<organism evidence="9 10">
    <name type="scientific">Insolitispirillum peregrinum</name>
    <dbReference type="NCBI Taxonomy" id="80876"/>
    <lineage>
        <taxon>Bacteria</taxon>
        <taxon>Pseudomonadati</taxon>
        <taxon>Pseudomonadota</taxon>
        <taxon>Alphaproteobacteria</taxon>
        <taxon>Rhodospirillales</taxon>
        <taxon>Novispirillaceae</taxon>
        <taxon>Insolitispirillum</taxon>
    </lineage>
</organism>
<evidence type="ECO:0000256" key="4">
    <source>
        <dbReference type="ARBA" id="ARBA00023125"/>
    </source>
</evidence>
<accession>A0A1N7MJF6</accession>
<evidence type="ECO:0000256" key="1">
    <source>
        <dbReference type="ARBA" id="ARBA00022553"/>
    </source>
</evidence>
<feature type="modified residue" description="4-aspartylphosphate" evidence="6">
    <location>
        <position position="59"/>
    </location>
</feature>
<keyword evidence="5" id="KW-0804">Transcription</keyword>
<dbReference type="OrthoDB" id="9786548at2"/>
<dbReference type="GO" id="GO:0000156">
    <property type="term" value="F:phosphorelay response regulator activity"/>
    <property type="evidence" value="ECO:0007669"/>
    <property type="project" value="TreeGrafter"/>
</dbReference>
<dbReference type="STRING" id="80876.SAMN05421779_104160"/>
<evidence type="ECO:0000313" key="9">
    <source>
        <dbReference type="EMBL" id="SIS86152.1"/>
    </source>
</evidence>
<evidence type="ECO:0000256" key="6">
    <source>
        <dbReference type="PROSITE-ProRule" id="PRU00169"/>
    </source>
</evidence>
<feature type="region of interest" description="Disordered" evidence="7">
    <location>
        <begin position="138"/>
        <end position="169"/>
    </location>
</feature>
<dbReference type="SUPFAM" id="SSF52172">
    <property type="entry name" value="CheY-like"/>
    <property type="match status" value="1"/>
</dbReference>
<dbReference type="PANTHER" id="PTHR48111:SF1">
    <property type="entry name" value="TWO-COMPONENT RESPONSE REGULATOR ORR33"/>
    <property type="match status" value="1"/>
</dbReference>
<keyword evidence="4" id="KW-0238">DNA-binding</keyword>
<dbReference type="RefSeq" id="WP_084194791.1">
    <property type="nucleotide sequence ID" value="NZ_FTOA01000004.1"/>
</dbReference>
<dbReference type="GO" id="GO:0032993">
    <property type="term" value="C:protein-DNA complex"/>
    <property type="evidence" value="ECO:0007669"/>
    <property type="project" value="TreeGrafter"/>
</dbReference>
<keyword evidence="1 6" id="KW-0597">Phosphoprotein</keyword>
<dbReference type="Proteomes" id="UP000185678">
    <property type="component" value="Unassembled WGS sequence"/>
</dbReference>
<dbReference type="CDD" id="cd00156">
    <property type="entry name" value="REC"/>
    <property type="match status" value="1"/>
</dbReference>
<dbReference type="PROSITE" id="PS50110">
    <property type="entry name" value="RESPONSE_REGULATORY"/>
    <property type="match status" value="1"/>
</dbReference>
<feature type="compositionally biased region" description="Basic and acidic residues" evidence="7">
    <location>
        <begin position="154"/>
        <end position="169"/>
    </location>
</feature>